<accession>A0A9W6NXE2</accession>
<dbReference type="PROSITE" id="PS50075">
    <property type="entry name" value="CARRIER"/>
    <property type="match status" value="2"/>
</dbReference>
<feature type="region of interest" description="Disordered" evidence="3">
    <location>
        <begin position="532"/>
        <end position="552"/>
    </location>
</feature>
<evidence type="ECO:0000313" key="7">
    <source>
        <dbReference type="Proteomes" id="UP001143463"/>
    </source>
</evidence>
<evidence type="ECO:0000256" key="3">
    <source>
        <dbReference type="SAM" id="MobiDB-lite"/>
    </source>
</evidence>
<dbReference type="Pfam" id="PF00550">
    <property type="entry name" value="PP-binding"/>
    <property type="match status" value="2"/>
</dbReference>
<sequence>MSIVTPRDPGPELPGAVGRPDVPLSDLVVVDRHEAQGWRVRRHERLDAVFEERCDWIREYGRATQLAVDAPGAALTYDELDARANRLARYLRVRGTGAGDRVALLFDDPVDACVAQLAVFTLGGTCVPLDPGAPADRLAFVVADSGARVVLGRSHLRDALRQSTAEVVAIDAAARLIAEMSPGRLQPAERGERADRPAFALYAPGASDLPEAVAIDHRGLCNAVRIASETFGIGGHRVYQGRPLFTGAGIAETWMAWVAGATLVPGDPTLSGRALHTEIADRRVTAWCTTPTLLSTVEPDLPALRLLVVAGEPCPQPLVARWYRPGRRLLTAYVPEGAAVAAAWAEADPDIPASIGVPLPTYAGVVLDPDFPIALRHGETGEVGLAGLGLACGYRPGGPAEVEDFLGIPGNPSGRIHRTGDLGRVDDTGRIEYRGRIALQADLRGERVDLGAVEAAMLAVPGVASAAAAVRDLAPDGAGLVGYYTCRADAPPVDEQAVSSRLRERLTGSHVPALLVRLDSLPIGLDGNVDRAGLPTPTAPAARPAPSPRTAPDAGLAAALAGVLAEVLAVEHVPTDRNVFDDLGADSMVMTRFCARLRTRPDLPSISIKEVYAHPTLAGLAVAATPVPQAPAPSASRDDVAQGLARVLAEVLGVEQVPTDRNVFDDLGADSMVMTRFCARLRKRDDLPSISIRDVYATPTLDGMAAAAAGPTDAAPPTPAAPPAVVPVRHSTAGYVLTGVLQLLIFLLYVTGTGVVMDRAYIWISSGVGLVEIYLRSLVAGAVAFLALTLMPIVAKWLLIGRWKETEFPVWSLRYVRFWLVKTLVRGNPLVLLMVGSPLYTLYLRLLGAKVGPNVVILTRFVPICTDLISLGAGTVVRKDTFLLGYRAHAGKIQQGPVTLGRDVVVGEKCVLDIGTAMGDGAQLGHASSLHRGQSVPARERWHGSPPVPTHTDFRAVPAVRVRRLRRVTYVTSQLAKLFAIYLPLGFGGLFLLLTEVPRLRILLEPGAVGYTTSEFYLDALLGSVAIVFGGLLVGLMVVFTVPRLLAAFVRPDHVYPVHGIRYSLHRTITRLTNVKLFVTLFGDSSYIVGYLYLLGYDLGKVEQTGSNFGSLVAQETPFLVSVGTGTVIADGLSVNNADFSNTSFRASRVSIGARNFLGNQIAYPVGGRSGDDCLLATKVAIPIDGPVREGVGLLGSPAFEIPRTVRRDRGFEIDRDERRRLLRRKNAHNAVTIVLALLVRWGHVFGLLLLAMVAVDHYADLGAVAFAAEVAASVLFSLLWFIFWERAGAGFRRLRPKSCSIYDVRFWRHERYWKLTMPPMERLLAGTPYKNLVARMLGLRIGRRVFDDGAAMTERTMTTVGDDCSLNVGVTIQCHSQEDGAFKSDRSALGAGVTLGVGALVHYGVSVGDAVEIEPDTFVMKGEEVPAGAHWGGNPAQDLGEAVAAVPDRAPTAVGAHR</sequence>
<dbReference type="InterPro" id="IPR045851">
    <property type="entry name" value="AMP-bd_C_sf"/>
</dbReference>
<dbReference type="SUPFAM" id="SSF56801">
    <property type="entry name" value="Acetyl-CoA synthetase-like"/>
    <property type="match status" value="1"/>
</dbReference>
<dbReference type="NCBIfam" id="TIGR02353">
    <property type="entry name" value="NRPS_term_dom"/>
    <property type="match status" value="1"/>
</dbReference>
<reference evidence="6" key="1">
    <citation type="journal article" date="2014" name="Int. J. Syst. Evol. Microbiol.">
        <title>Complete genome sequence of Corynebacterium casei LMG S-19264T (=DSM 44701T), isolated from a smear-ripened cheese.</title>
        <authorList>
            <consortium name="US DOE Joint Genome Institute (JGI-PGF)"/>
            <person name="Walter F."/>
            <person name="Albersmeier A."/>
            <person name="Kalinowski J."/>
            <person name="Ruckert C."/>
        </authorList>
    </citation>
    <scope>NUCLEOTIDE SEQUENCE</scope>
    <source>
        <strain evidence="6">VKM Ac-1069</strain>
    </source>
</reference>
<dbReference type="InterPro" id="IPR011004">
    <property type="entry name" value="Trimer_LpxA-like_sf"/>
</dbReference>
<keyword evidence="4" id="KW-1133">Transmembrane helix</keyword>
<evidence type="ECO:0000313" key="6">
    <source>
        <dbReference type="EMBL" id="GLL12643.1"/>
    </source>
</evidence>
<dbReference type="PANTHER" id="PTHR45527:SF1">
    <property type="entry name" value="FATTY ACID SYNTHASE"/>
    <property type="match status" value="1"/>
</dbReference>
<dbReference type="Gene3D" id="2.160.10.10">
    <property type="entry name" value="Hexapeptide repeat proteins"/>
    <property type="match status" value="2"/>
</dbReference>
<dbReference type="Gene3D" id="3.40.50.12780">
    <property type="entry name" value="N-terminal domain of ligase-like"/>
    <property type="match status" value="1"/>
</dbReference>
<evidence type="ECO:0000256" key="4">
    <source>
        <dbReference type="SAM" id="Phobius"/>
    </source>
</evidence>
<organism evidence="6 7">
    <name type="scientific">Pseudonocardia halophobica</name>
    <dbReference type="NCBI Taxonomy" id="29401"/>
    <lineage>
        <taxon>Bacteria</taxon>
        <taxon>Bacillati</taxon>
        <taxon>Actinomycetota</taxon>
        <taxon>Actinomycetes</taxon>
        <taxon>Pseudonocardiales</taxon>
        <taxon>Pseudonocardiaceae</taxon>
        <taxon>Pseudonocardia</taxon>
    </lineage>
</organism>
<dbReference type="EMBL" id="BSFQ01000015">
    <property type="protein sequence ID" value="GLL12643.1"/>
    <property type="molecule type" value="Genomic_DNA"/>
</dbReference>
<feature type="transmembrane region" description="Helical" evidence="4">
    <location>
        <begin position="778"/>
        <end position="799"/>
    </location>
</feature>
<feature type="transmembrane region" description="Helical" evidence="4">
    <location>
        <begin position="1020"/>
        <end position="1042"/>
    </location>
</feature>
<keyword evidence="7" id="KW-1185">Reference proteome</keyword>
<keyword evidence="1" id="KW-0596">Phosphopantetheine</keyword>
<dbReference type="InterPro" id="IPR009081">
    <property type="entry name" value="PP-bd_ACP"/>
</dbReference>
<feature type="transmembrane region" description="Helical" evidence="4">
    <location>
        <begin position="733"/>
        <end position="757"/>
    </location>
</feature>
<comment type="caution">
    <text evidence="6">The sequence shown here is derived from an EMBL/GenBank/DDBJ whole genome shotgun (WGS) entry which is preliminary data.</text>
</comment>
<dbReference type="PANTHER" id="PTHR45527">
    <property type="entry name" value="NONRIBOSOMAL PEPTIDE SYNTHETASE"/>
    <property type="match status" value="1"/>
</dbReference>
<feature type="transmembrane region" description="Helical" evidence="4">
    <location>
        <begin position="819"/>
        <end position="843"/>
    </location>
</feature>
<dbReference type="InterPro" id="IPR020806">
    <property type="entry name" value="PKS_PP-bd"/>
</dbReference>
<proteinExistence type="predicted"/>
<name>A0A9W6NXE2_9PSEU</name>
<protein>
    <recommendedName>
        <fullName evidence="5">Carrier domain-containing protein</fullName>
    </recommendedName>
</protein>
<dbReference type="RefSeq" id="WP_197040703.1">
    <property type="nucleotide sequence ID" value="NZ_BAAAUZ010000073.1"/>
</dbReference>
<dbReference type="Gene3D" id="3.30.300.30">
    <property type="match status" value="1"/>
</dbReference>
<evidence type="ECO:0000256" key="2">
    <source>
        <dbReference type="ARBA" id="ARBA00022553"/>
    </source>
</evidence>
<dbReference type="Gene3D" id="1.10.1200.10">
    <property type="entry name" value="ACP-like"/>
    <property type="match status" value="2"/>
</dbReference>
<dbReference type="GO" id="GO:0031177">
    <property type="term" value="F:phosphopantetheine binding"/>
    <property type="evidence" value="ECO:0007669"/>
    <property type="project" value="InterPro"/>
</dbReference>
<keyword evidence="4" id="KW-0812">Transmembrane</keyword>
<dbReference type="Pfam" id="PF00501">
    <property type="entry name" value="AMP-binding"/>
    <property type="match status" value="1"/>
</dbReference>
<reference evidence="6" key="2">
    <citation type="submission" date="2023-01" db="EMBL/GenBank/DDBJ databases">
        <authorList>
            <person name="Sun Q."/>
            <person name="Evtushenko L."/>
        </authorList>
    </citation>
    <scope>NUCLEOTIDE SEQUENCE</scope>
    <source>
        <strain evidence="6">VKM Ac-1069</strain>
    </source>
</reference>
<evidence type="ECO:0000256" key="1">
    <source>
        <dbReference type="ARBA" id="ARBA00022450"/>
    </source>
</evidence>
<feature type="domain" description="Carrier" evidence="5">
    <location>
        <begin position="551"/>
        <end position="628"/>
    </location>
</feature>
<evidence type="ECO:0000259" key="5">
    <source>
        <dbReference type="PROSITE" id="PS50075"/>
    </source>
</evidence>
<dbReference type="SUPFAM" id="SSF51161">
    <property type="entry name" value="Trimeric LpxA-like enzymes"/>
    <property type="match status" value="2"/>
</dbReference>
<feature type="transmembrane region" description="Helical" evidence="4">
    <location>
        <begin position="975"/>
        <end position="994"/>
    </location>
</feature>
<keyword evidence="2" id="KW-0597">Phosphoprotein</keyword>
<dbReference type="InterPro" id="IPR012728">
    <property type="entry name" value="Pls/PosA_C"/>
</dbReference>
<dbReference type="Proteomes" id="UP001143463">
    <property type="component" value="Unassembled WGS sequence"/>
</dbReference>
<dbReference type="InterPro" id="IPR036736">
    <property type="entry name" value="ACP-like_sf"/>
</dbReference>
<keyword evidence="4" id="KW-0472">Membrane</keyword>
<dbReference type="GO" id="GO:0044550">
    <property type="term" value="P:secondary metabolite biosynthetic process"/>
    <property type="evidence" value="ECO:0007669"/>
    <property type="project" value="TreeGrafter"/>
</dbReference>
<feature type="compositionally biased region" description="Low complexity" evidence="3">
    <location>
        <begin position="532"/>
        <end position="542"/>
    </location>
</feature>
<gene>
    <name evidence="6" type="ORF">GCM10017577_37840</name>
</gene>
<feature type="transmembrane region" description="Helical" evidence="4">
    <location>
        <begin position="1262"/>
        <end position="1284"/>
    </location>
</feature>
<dbReference type="GO" id="GO:0005737">
    <property type="term" value="C:cytoplasm"/>
    <property type="evidence" value="ECO:0007669"/>
    <property type="project" value="TreeGrafter"/>
</dbReference>
<dbReference type="InterPro" id="IPR042099">
    <property type="entry name" value="ANL_N_sf"/>
</dbReference>
<feature type="transmembrane region" description="Helical" evidence="4">
    <location>
        <begin position="1231"/>
        <end position="1256"/>
    </location>
</feature>
<dbReference type="InterPro" id="IPR000873">
    <property type="entry name" value="AMP-dep_synth/lig_dom"/>
</dbReference>
<feature type="domain" description="Carrier" evidence="5">
    <location>
        <begin position="635"/>
        <end position="712"/>
    </location>
</feature>
<dbReference type="SMART" id="SM00823">
    <property type="entry name" value="PKS_PP"/>
    <property type="match status" value="2"/>
</dbReference>
<dbReference type="SUPFAM" id="SSF47336">
    <property type="entry name" value="ACP-like"/>
    <property type="match status" value="2"/>
</dbReference>
<dbReference type="GO" id="GO:0043041">
    <property type="term" value="P:amino acid activation for nonribosomal peptide biosynthetic process"/>
    <property type="evidence" value="ECO:0007669"/>
    <property type="project" value="TreeGrafter"/>
</dbReference>